<proteinExistence type="predicted"/>
<feature type="transmembrane region" description="Helical" evidence="2">
    <location>
        <begin position="146"/>
        <end position="169"/>
    </location>
</feature>
<evidence type="ECO:0000313" key="3">
    <source>
        <dbReference type="EMBL" id="TNK90468.1"/>
    </source>
</evidence>
<evidence type="ECO:0000256" key="2">
    <source>
        <dbReference type="SAM" id="Phobius"/>
    </source>
</evidence>
<feature type="region of interest" description="Disordered" evidence="1">
    <location>
        <begin position="1"/>
        <end position="23"/>
    </location>
</feature>
<feature type="transmembrane region" description="Helical" evidence="2">
    <location>
        <begin position="209"/>
        <end position="229"/>
    </location>
</feature>
<organism evidence="3 4">
    <name type="scientific">Fructilactobacillus sanfranciscensis</name>
    <name type="common">Lactobacillus sanfranciscensis</name>
    <dbReference type="NCBI Taxonomy" id="1625"/>
    <lineage>
        <taxon>Bacteria</taxon>
        <taxon>Bacillati</taxon>
        <taxon>Bacillota</taxon>
        <taxon>Bacilli</taxon>
        <taxon>Lactobacillales</taxon>
        <taxon>Lactobacillaceae</taxon>
        <taxon>Fructilactobacillus</taxon>
    </lineage>
</organism>
<name>A0A5C4TIT6_FRUSA</name>
<dbReference type="PIRSF" id="PIRSF033111">
    <property type="entry name" value="UCP033111"/>
    <property type="match status" value="1"/>
</dbReference>
<reference evidence="3 4" key="1">
    <citation type="submission" date="2018-05" db="EMBL/GenBank/DDBJ databases">
        <title>Lactobacillus sanfranciscensis Ah4 draft denome sequence.</title>
        <authorList>
            <person name="Zhang G."/>
        </authorList>
    </citation>
    <scope>NUCLEOTIDE SEQUENCE [LARGE SCALE GENOMIC DNA]</scope>
    <source>
        <strain evidence="3 4">Ah4</strain>
    </source>
</reference>
<protein>
    <submittedName>
        <fullName evidence="3">DUF1129 domain-containing protein</fullName>
    </submittedName>
</protein>
<evidence type="ECO:0000313" key="4">
    <source>
        <dbReference type="Proteomes" id="UP000313312"/>
    </source>
</evidence>
<dbReference type="RefSeq" id="WP_139562198.1">
    <property type="nucleotide sequence ID" value="NZ_CP168674.1"/>
</dbReference>
<dbReference type="Pfam" id="PF06570">
    <property type="entry name" value="DUF1129"/>
    <property type="match status" value="1"/>
</dbReference>
<comment type="caution">
    <text evidence="3">The sequence shown here is derived from an EMBL/GenBank/DDBJ whole genome shotgun (WGS) entry which is preliminary data.</text>
</comment>
<keyword evidence="2" id="KW-0812">Transmembrane</keyword>
<feature type="transmembrane region" description="Helical" evidence="2">
    <location>
        <begin position="115"/>
        <end position="134"/>
    </location>
</feature>
<accession>A0A5C4TIT6</accession>
<feature type="transmembrane region" description="Helical" evidence="2">
    <location>
        <begin position="178"/>
        <end position="197"/>
    </location>
</feature>
<dbReference type="InterPro" id="IPR009214">
    <property type="entry name" value="DUF1129"/>
</dbReference>
<keyword evidence="2" id="KW-1133">Transmembrane helix</keyword>
<keyword evidence="2" id="KW-0472">Membrane</keyword>
<gene>
    <name evidence="3" type="ORF">DID87_03965</name>
</gene>
<evidence type="ECO:0000256" key="1">
    <source>
        <dbReference type="SAM" id="MobiDB-lite"/>
    </source>
</evidence>
<dbReference type="Proteomes" id="UP000313312">
    <property type="component" value="Unassembled WGS sequence"/>
</dbReference>
<dbReference type="EMBL" id="QFCR01000009">
    <property type="protein sequence ID" value="TNK90468.1"/>
    <property type="molecule type" value="Genomic_DNA"/>
</dbReference>
<sequence>MSELENKQRNAAAQQHHKSGRKATYEEFDQLGLTKRNIEYLVRFKAALAETNVLAEKQADIIKTMIDEILAAQKKGITAKGLYGTVTEKVAMTVNPPRKPAGPLTKERYLIDASYNVLWFLILFSFMYATMFWVSPAQAKQGGVAGITSIILSSVLAGIGMPVVTQLFAPGVKHKHNALIRSIMMVGLFMIWMVVFYGTNLLPAGLNPVVSPIVDVVIGILALVGVLYMRTKYTITSGLFAGRR</sequence>
<dbReference type="AlphaFoldDB" id="A0A5C4TIT6"/>